<dbReference type="Pfam" id="PF00293">
    <property type="entry name" value="NUDIX"/>
    <property type="match status" value="1"/>
</dbReference>
<dbReference type="GO" id="GO:0005737">
    <property type="term" value="C:cytoplasm"/>
    <property type="evidence" value="ECO:0007669"/>
    <property type="project" value="TreeGrafter"/>
</dbReference>
<evidence type="ECO:0000313" key="8">
    <source>
        <dbReference type="RefSeq" id="XP_033458052.1"/>
    </source>
</evidence>
<sequence length="163" mass="18734">MAQDAPRSMEARVGRDKQRYGPNGERLVAGVVPLSADRTQVLLIQNSSRKGWVLPKGGWETDEDTQQEAACREAWEEAGIECRVDRDLGEIDEMRTEAQLAKYGADAPRALYRFYEVCVVAEKDSWPESYKRVRRWLSYREAKESLKDRPELLEALERSSVVR</sequence>
<dbReference type="GO" id="GO:0071543">
    <property type="term" value="P:diphosphoinositol polyphosphate metabolic process"/>
    <property type="evidence" value="ECO:0007669"/>
    <property type="project" value="TreeGrafter"/>
</dbReference>
<dbReference type="SUPFAM" id="SSF55811">
    <property type="entry name" value="Nudix"/>
    <property type="match status" value="1"/>
</dbReference>
<dbReference type="AlphaFoldDB" id="A0A6J3LZ31"/>
<dbReference type="GO" id="GO:0034432">
    <property type="term" value="F:bis(5'-adenosyl)-pentaphosphatase activity"/>
    <property type="evidence" value="ECO:0007669"/>
    <property type="project" value="TreeGrafter"/>
</dbReference>
<evidence type="ECO:0000256" key="1">
    <source>
        <dbReference type="ARBA" id="ARBA00001946"/>
    </source>
</evidence>
<dbReference type="RefSeq" id="XP_033458052.1">
    <property type="nucleotide sequence ID" value="XM_033603285.1"/>
</dbReference>
<reference evidence="8" key="1">
    <citation type="submission" date="2020-01" db="EMBL/GenBank/DDBJ databases">
        <authorList>
            <consortium name="DOE Joint Genome Institute"/>
            <person name="Haridas S."/>
            <person name="Albert R."/>
            <person name="Binder M."/>
            <person name="Bloem J."/>
            <person name="Labutti K."/>
            <person name="Salamov A."/>
            <person name="Andreopoulos B."/>
            <person name="Baker S.E."/>
            <person name="Barry K."/>
            <person name="Bills G."/>
            <person name="Bluhm B.H."/>
            <person name="Cannon C."/>
            <person name="Castanera R."/>
            <person name="Culley D.E."/>
            <person name="Daum C."/>
            <person name="Ezra D."/>
            <person name="Gonzalez J.B."/>
            <person name="Henrissat B."/>
            <person name="Kuo A."/>
            <person name="Liang C."/>
            <person name="Lipzen A."/>
            <person name="Lutzoni F."/>
            <person name="Magnuson J."/>
            <person name="Mondo S."/>
            <person name="Nolan M."/>
            <person name="Ohm R."/>
            <person name="Pangilinan J."/>
            <person name="Park H.-J."/>
            <person name="Ramirez L."/>
            <person name="Alfaro M."/>
            <person name="Sun H."/>
            <person name="Tritt A."/>
            <person name="Yoshinaga Y."/>
            <person name="Zwiers L.-H."/>
            <person name="Turgeon B.G."/>
            <person name="Goodwin S.B."/>
            <person name="Spatafora J.W."/>
            <person name="Crous P.W."/>
            <person name="Grigoriev I.V."/>
        </authorList>
    </citation>
    <scope>NUCLEOTIDE SEQUENCE</scope>
    <source>
        <strain evidence="8">CBS 342.82</strain>
    </source>
</reference>
<dbReference type="Proteomes" id="UP000504637">
    <property type="component" value="Unplaced"/>
</dbReference>
<dbReference type="GeneID" id="54361085"/>
<dbReference type="CDD" id="cd04666">
    <property type="entry name" value="NUDIX_DIPP2_like_Nudt4"/>
    <property type="match status" value="1"/>
</dbReference>
<evidence type="ECO:0000313" key="7">
    <source>
        <dbReference type="Proteomes" id="UP000504637"/>
    </source>
</evidence>
<keyword evidence="3" id="KW-0378">Hydrolase</keyword>
<feature type="region of interest" description="Disordered" evidence="5">
    <location>
        <begin position="1"/>
        <end position="24"/>
    </location>
</feature>
<organism evidence="8">
    <name type="scientific">Dissoconium aciculare CBS 342.82</name>
    <dbReference type="NCBI Taxonomy" id="1314786"/>
    <lineage>
        <taxon>Eukaryota</taxon>
        <taxon>Fungi</taxon>
        <taxon>Dikarya</taxon>
        <taxon>Ascomycota</taxon>
        <taxon>Pezizomycotina</taxon>
        <taxon>Dothideomycetes</taxon>
        <taxon>Dothideomycetidae</taxon>
        <taxon>Mycosphaerellales</taxon>
        <taxon>Dissoconiaceae</taxon>
        <taxon>Dissoconium</taxon>
    </lineage>
</organism>
<dbReference type="GO" id="GO:1901909">
    <property type="term" value="P:diadenosine hexaphosphate catabolic process"/>
    <property type="evidence" value="ECO:0007669"/>
    <property type="project" value="TreeGrafter"/>
</dbReference>
<dbReference type="GO" id="GO:1901907">
    <property type="term" value="P:diadenosine pentaphosphate catabolic process"/>
    <property type="evidence" value="ECO:0007669"/>
    <property type="project" value="TreeGrafter"/>
</dbReference>
<dbReference type="GO" id="GO:1901911">
    <property type="term" value="P:adenosine 5'-(hexahydrogen pentaphosphate) catabolic process"/>
    <property type="evidence" value="ECO:0007669"/>
    <property type="project" value="TreeGrafter"/>
</dbReference>
<reference evidence="8" key="3">
    <citation type="submission" date="2025-08" db="UniProtKB">
        <authorList>
            <consortium name="RefSeq"/>
        </authorList>
    </citation>
    <scope>IDENTIFICATION</scope>
    <source>
        <strain evidence="8">CBS 342.82</strain>
    </source>
</reference>
<keyword evidence="7" id="KW-1185">Reference proteome</keyword>
<keyword evidence="4" id="KW-0460">Magnesium</keyword>
<dbReference type="GO" id="GO:0000298">
    <property type="term" value="F:endopolyphosphatase activity"/>
    <property type="evidence" value="ECO:0007669"/>
    <property type="project" value="TreeGrafter"/>
</dbReference>
<dbReference type="InterPro" id="IPR047198">
    <property type="entry name" value="DDP-like_NUDIX"/>
</dbReference>
<proteinExistence type="predicted"/>
<reference evidence="8" key="2">
    <citation type="submission" date="2020-04" db="EMBL/GenBank/DDBJ databases">
        <authorList>
            <consortium name="NCBI Genome Project"/>
        </authorList>
    </citation>
    <scope>NUCLEOTIDE SEQUENCE</scope>
    <source>
        <strain evidence="8">CBS 342.82</strain>
    </source>
</reference>
<dbReference type="GO" id="GO:0034431">
    <property type="term" value="F:bis(5'-adenosyl)-hexaphosphatase activity"/>
    <property type="evidence" value="ECO:0007669"/>
    <property type="project" value="TreeGrafter"/>
</dbReference>
<evidence type="ECO:0000256" key="2">
    <source>
        <dbReference type="ARBA" id="ARBA00022723"/>
    </source>
</evidence>
<evidence type="ECO:0000256" key="3">
    <source>
        <dbReference type="ARBA" id="ARBA00022801"/>
    </source>
</evidence>
<evidence type="ECO:0000259" key="6">
    <source>
        <dbReference type="PROSITE" id="PS51462"/>
    </source>
</evidence>
<dbReference type="PROSITE" id="PS51462">
    <property type="entry name" value="NUDIX"/>
    <property type="match status" value="1"/>
</dbReference>
<feature type="domain" description="Nudix hydrolase" evidence="6">
    <location>
        <begin position="24"/>
        <end position="159"/>
    </location>
</feature>
<protein>
    <submittedName>
        <fullName evidence="8">Nudix/mutt family protein</fullName>
    </submittedName>
</protein>
<accession>A0A6J3LZ31</accession>
<evidence type="ECO:0000256" key="4">
    <source>
        <dbReference type="ARBA" id="ARBA00022842"/>
    </source>
</evidence>
<name>A0A6J3LZ31_9PEZI</name>
<gene>
    <name evidence="8" type="ORF">K489DRAFT_371972</name>
</gene>
<evidence type="ECO:0000256" key="5">
    <source>
        <dbReference type="SAM" id="MobiDB-lite"/>
    </source>
</evidence>
<comment type="cofactor">
    <cofactor evidence="1">
        <name>Mg(2+)</name>
        <dbReference type="ChEBI" id="CHEBI:18420"/>
    </cofactor>
</comment>
<dbReference type="PANTHER" id="PTHR12629:SF0">
    <property type="entry name" value="DIPHOSPHOINOSITOL-POLYPHOSPHATE DIPHOSPHATASE"/>
    <property type="match status" value="1"/>
</dbReference>
<dbReference type="GO" id="GO:0046872">
    <property type="term" value="F:metal ion binding"/>
    <property type="evidence" value="ECO:0007669"/>
    <property type="project" value="UniProtKB-KW"/>
</dbReference>
<dbReference type="InterPro" id="IPR015797">
    <property type="entry name" value="NUDIX_hydrolase-like_dom_sf"/>
</dbReference>
<dbReference type="OrthoDB" id="2011998at2759"/>
<dbReference type="Gene3D" id="3.90.79.10">
    <property type="entry name" value="Nucleoside Triphosphate Pyrophosphohydrolase"/>
    <property type="match status" value="1"/>
</dbReference>
<dbReference type="GO" id="GO:0005634">
    <property type="term" value="C:nucleus"/>
    <property type="evidence" value="ECO:0007669"/>
    <property type="project" value="TreeGrafter"/>
</dbReference>
<dbReference type="GO" id="GO:0008486">
    <property type="term" value="F:diphosphoinositol-polyphosphate diphosphatase activity"/>
    <property type="evidence" value="ECO:0007669"/>
    <property type="project" value="TreeGrafter"/>
</dbReference>
<dbReference type="InterPro" id="IPR000086">
    <property type="entry name" value="NUDIX_hydrolase_dom"/>
</dbReference>
<keyword evidence="2" id="KW-0479">Metal-binding</keyword>
<feature type="compositionally biased region" description="Basic and acidic residues" evidence="5">
    <location>
        <begin position="7"/>
        <end position="19"/>
    </location>
</feature>
<dbReference type="PANTHER" id="PTHR12629">
    <property type="entry name" value="DIPHOSPHOINOSITOL POLYPHOSPHATE PHOSPHOHYDROLASE"/>
    <property type="match status" value="1"/>
</dbReference>